<reference evidence="3 4" key="1">
    <citation type="submission" date="2019-01" db="EMBL/GenBank/DDBJ databases">
        <title>Litorilituus lipolytica sp. nov., isolated from intertidal sand of the Yellow Sea in China.</title>
        <authorList>
            <person name="Liu A."/>
        </authorList>
    </citation>
    <scope>NUCLEOTIDE SEQUENCE [LARGE SCALE GENOMIC DNA]</scope>
    <source>
        <strain evidence="3 4">RZ04</strain>
    </source>
</reference>
<proteinExistence type="predicted"/>
<dbReference type="AlphaFoldDB" id="A0A502KKW7"/>
<organism evidence="3 4">
    <name type="scientific">Litorilituus lipolyticus</name>
    <dbReference type="NCBI Taxonomy" id="2491017"/>
    <lineage>
        <taxon>Bacteria</taxon>
        <taxon>Pseudomonadati</taxon>
        <taxon>Pseudomonadota</taxon>
        <taxon>Gammaproteobacteria</taxon>
        <taxon>Alteromonadales</taxon>
        <taxon>Colwelliaceae</taxon>
        <taxon>Litorilituus</taxon>
    </lineage>
</organism>
<evidence type="ECO:0000256" key="2">
    <source>
        <dbReference type="SAM" id="MobiDB-lite"/>
    </source>
</evidence>
<feature type="compositionally biased region" description="Polar residues" evidence="2">
    <location>
        <begin position="57"/>
        <end position="70"/>
    </location>
</feature>
<accession>A0A502KKW7</accession>
<dbReference type="RefSeq" id="WP_140605790.1">
    <property type="nucleotide sequence ID" value="NZ_SAWY01000041.1"/>
</dbReference>
<dbReference type="EMBL" id="SAWY01000041">
    <property type="protein sequence ID" value="TPH12260.1"/>
    <property type="molecule type" value="Genomic_DNA"/>
</dbReference>
<comment type="caution">
    <text evidence="3">The sequence shown here is derived from an EMBL/GenBank/DDBJ whole genome shotgun (WGS) entry which is preliminary data.</text>
</comment>
<evidence type="ECO:0000313" key="4">
    <source>
        <dbReference type="Proteomes" id="UP000315303"/>
    </source>
</evidence>
<feature type="compositionally biased region" description="Low complexity" evidence="2">
    <location>
        <begin position="46"/>
        <end position="56"/>
    </location>
</feature>
<gene>
    <name evidence="3" type="ORF">EPA86_18130</name>
</gene>
<feature type="coiled-coil region" evidence="1">
    <location>
        <begin position="110"/>
        <end position="156"/>
    </location>
</feature>
<evidence type="ECO:0000256" key="1">
    <source>
        <dbReference type="SAM" id="Coils"/>
    </source>
</evidence>
<keyword evidence="4" id="KW-1185">Reference proteome</keyword>
<feature type="region of interest" description="Disordered" evidence="2">
    <location>
        <begin position="46"/>
        <end position="70"/>
    </location>
</feature>
<dbReference type="Proteomes" id="UP000315303">
    <property type="component" value="Unassembled WGS sequence"/>
</dbReference>
<name>A0A502KKW7_9GAMM</name>
<protein>
    <submittedName>
        <fullName evidence="3">Uncharacterized protein</fullName>
    </submittedName>
</protein>
<keyword evidence="1" id="KW-0175">Coiled coil</keyword>
<evidence type="ECO:0000313" key="3">
    <source>
        <dbReference type="EMBL" id="TPH12260.1"/>
    </source>
</evidence>
<sequence>MKDYLTNISAVAIFDVDRNAVNERGETPNAYSQSISQLTTKQIAKSNNSNANSPSNVTKQNQVDTVSISNQASEQLAKERKALGQEIAEKLYEINEQESAKQSQDSKDPLDKLIAQIKEQIKEVQRQLQALQQDKSEQAERQREQLNGQLIELNAQLLAIFEQKMQGMKQE</sequence>